<evidence type="ECO:0000256" key="3">
    <source>
        <dbReference type="ARBA" id="ARBA00022723"/>
    </source>
</evidence>
<feature type="compositionally biased region" description="Low complexity" evidence="8">
    <location>
        <begin position="777"/>
        <end position="797"/>
    </location>
</feature>
<dbReference type="InterPro" id="IPR004333">
    <property type="entry name" value="SBP_dom"/>
</dbReference>
<accession>A0A2P6TT77</accession>
<keyword evidence="2 9" id="KW-0812">Transmembrane</keyword>
<evidence type="ECO:0000256" key="5">
    <source>
        <dbReference type="ARBA" id="ARBA00022833"/>
    </source>
</evidence>
<keyword evidence="6 9" id="KW-1133">Transmembrane helix</keyword>
<dbReference type="EMBL" id="LHPG02000007">
    <property type="protein sequence ID" value="PRW57270.1"/>
    <property type="molecule type" value="Genomic_DNA"/>
</dbReference>
<dbReference type="OrthoDB" id="511689at2759"/>
<dbReference type="Gene3D" id="4.10.1100.10">
    <property type="entry name" value="Transcription factor, SBP-box domain"/>
    <property type="match status" value="1"/>
</dbReference>
<evidence type="ECO:0000256" key="1">
    <source>
        <dbReference type="ARBA" id="ARBA00004141"/>
    </source>
</evidence>
<feature type="compositionally biased region" description="Low complexity" evidence="8">
    <location>
        <begin position="1193"/>
        <end position="1203"/>
    </location>
</feature>
<keyword evidence="4" id="KW-0863">Zinc-finger</keyword>
<feature type="transmembrane region" description="Helical" evidence="9">
    <location>
        <begin position="634"/>
        <end position="653"/>
    </location>
</feature>
<feature type="transmembrane region" description="Helical" evidence="9">
    <location>
        <begin position="63"/>
        <end position="83"/>
    </location>
</feature>
<dbReference type="SUPFAM" id="SSF103612">
    <property type="entry name" value="SBT domain"/>
    <property type="match status" value="1"/>
</dbReference>
<keyword evidence="3" id="KW-0479">Metal-binding</keyword>
<sequence length="1539" mass="159925">MTGAAGKQPASGWRSRAKAWLQIGSVRVAAQAAAGTLLIFLIAWPPQSWDALSWDVTLGNPTLAILLFNMCLLLSQGTGLAAVQTGVEMVVGSLVGGGFGIGVSYIALAAGGGVYEPSVARAACLMCLAGPWMLVTSTCRFRYSRYGLAITFCQLVFAVATAASYHNACCQLHMFTLYWFLHVSIGAAVACITGVLVLPRPAGRCVRRATGKALRHTGGVMVGVVEVMTGDVDKHGYLAAASGETHELVGVDSGLYPLLKEPVLDTGMAADAQLQHAFKFLPATRWEWDVYNRQHVFPTSTHRIVVTLARATLSTTMMAVYPVQSGNLKAAWLHHLQAPLRRVAAAFDACCNSLADVLMHNAPVEAAIEQLAALERAFAALSRAAGPSQRSGKGSQDLVALNMILSTLFSAATRLRRIFLLLPQALARVQPDCSTAVAAHFSCHERTWELSAPTAVDAPEAAGCEKDAVELLRSNLPELASVKQQAPSPLTSPVRKAALSQGQSEGGVRAAAASKLRASVPARLRARWMAFLEALNQRTGVTAHHLALATQMLVGYEVLLLMLVIPEVSAAFDFRLQWAVFIIVLVSEPTTGASVFKSILRLGGTILGAGSGLIAKGLALAVTGGTYDNSPQKFIVVAAWLTLSNGLGAFLAVRYRSTAYNWIILNVMATICGLPGLTTDSPMPMIAVWRIVCTVLGVLVEALAVVLIFPVSAKQVFADGMASTLDVLSLCADVAFRGVLADAQRRSCDGGRPGEIGEAGMGSQEGGEQKGQHGPAQQQQQQQQEPMPQQEQQQQQQRHPSRAAIELPQLGSHGSDSKLGIDGTDSRSGSGSKGTADSGGNSGTMGTGNALQLARLQRLSLSAAPVQVAFDVLQPLVHPLRPSEPEAPRTFLVIGPDYAQLIPLALQVTDAMAAMQMLQQAVATEQALSWPLVNCLMSPLECLVPHPAFRQSAAVRAQRLSRHLMNVLASVSISMDSLEQRGVPLLAPHAAAVRACVAELRQCLASLGSLTRQKLAVDAAADLVLSLEDHVQQLLVTVMLSPLPPGASEADSVLGLALLALLANAGYLARLQCITLVQAFYAGSAAAQDHVQRLLEEPTRWALDERLMELMGGVLGLALGATCGAQPAASAAAEAEGMAEQAAPQASAAAAAVTTSTPQRAQMTATAAAAALERLALQAEASAATSGGGPAAGAGAPSASAGSHSHDSRPASGKGSRGPRPRLFKKGECQADGCGADLAGLPRYHQRNHICVPHKVADDFLRLGVLVRFCQRCGVAHPLGDFDGLKKSCRKQLEVHNQRRRKSAAAAAPAAEAAAAAAAAAPAASGSAALVPVAVAQPAQQQQAAQQQAAQQQQAVAPLPLLAPLALPAAPAAPAGSWQASLQASPTASVGSAALSAGLPDDAAGWLLGDSGSGGGLELDGLDSLLALPPPDGGPLGDPPADLSLELLALEGGLEGGLPLAAAACGAPADERALADTALLLPADAAALLWEQRQQEAALAAKALRLSRQPAALAGLEPWQEPPPQMVPLHLLSVPMALW</sequence>
<dbReference type="InterPro" id="IPR036893">
    <property type="entry name" value="SBP_sf"/>
</dbReference>
<evidence type="ECO:0000256" key="2">
    <source>
        <dbReference type="ARBA" id="ARBA00022692"/>
    </source>
</evidence>
<evidence type="ECO:0000259" key="10">
    <source>
        <dbReference type="PROSITE" id="PS51141"/>
    </source>
</evidence>
<feature type="transmembrane region" description="Helical" evidence="9">
    <location>
        <begin position="689"/>
        <end position="711"/>
    </location>
</feature>
<dbReference type="Proteomes" id="UP000239899">
    <property type="component" value="Unassembled WGS sequence"/>
</dbReference>
<reference evidence="11 12" key="1">
    <citation type="journal article" date="2018" name="Plant J.">
        <title>Genome sequences of Chlorella sorokiniana UTEX 1602 and Micractinium conductrix SAG 241.80: implications to maltose excretion by a green alga.</title>
        <authorList>
            <person name="Arriola M.B."/>
            <person name="Velmurugan N."/>
            <person name="Zhang Y."/>
            <person name="Plunkett M.H."/>
            <person name="Hondzo H."/>
            <person name="Barney B.M."/>
        </authorList>
    </citation>
    <scope>NUCLEOTIDE SEQUENCE [LARGE SCALE GENOMIC DNA]</scope>
    <source>
        <strain evidence="12">UTEX 1602</strain>
    </source>
</reference>
<protein>
    <submittedName>
        <fullName evidence="11">Squamosa promoter-binding 11</fullName>
    </submittedName>
</protein>
<evidence type="ECO:0000256" key="6">
    <source>
        <dbReference type="ARBA" id="ARBA00022989"/>
    </source>
</evidence>
<dbReference type="GO" id="GO:0003677">
    <property type="term" value="F:DNA binding"/>
    <property type="evidence" value="ECO:0007669"/>
    <property type="project" value="InterPro"/>
</dbReference>
<feature type="compositionally biased region" description="Polar residues" evidence="8">
    <location>
        <begin position="826"/>
        <end position="835"/>
    </location>
</feature>
<dbReference type="GO" id="GO:0008270">
    <property type="term" value="F:zinc ion binding"/>
    <property type="evidence" value="ECO:0007669"/>
    <property type="project" value="UniProtKB-KW"/>
</dbReference>
<feature type="transmembrane region" description="Helical" evidence="9">
    <location>
        <begin position="90"/>
        <end position="112"/>
    </location>
</feature>
<evidence type="ECO:0000256" key="8">
    <source>
        <dbReference type="SAM" id="MobiDB-lite"/>
    </source>
</evidence>
<feature type="transmembrane region" description="Helical" evidence="9">
    <location>
        <begin position="177"/>
        <end position="198"/>
    </location>
</feature>
<evidence type="ECO:0000256" key="9">
    <source>
        <dbReference type="SAM" id="Phobius"/>
    </source>
</evidence>
<name>A0A2P6TT77_CHLSO</name>
<dbReference type="Pfam" id="PF13515">
    <property type="entry name" value="FUSC_2"/>
    <property type="match status" value="1"/>
</dbReference>
<dbReference type="InterPro" id="IPR049453">
    <property type="entry name" value="Memb_transporter_dom"/>
</dbReference>
<feature type="transmembrane region" description="Helical" evidence="9">
    <location>
        <begin position="147"/>
        <end position="165"/>
    </location>
</feature>
<feature type="region of interest" description="Disordered" evidence="8">
    <location>
        <begin position="1183"/>
        <end position="1224"/>
    </location>
</feature>
<proteinExistence type="predicted"/>
<keyword evidence="12" id="KW-1185">Reference proteome</keyword>
<feature type="region of interest" description="Disordered" evidence="8">
    <location>
        <begin position="746"/>
        <end position="846"/>
    </location>
</feature>
<comment type="subcellular location">
    <subcellularLocation>
        <location evidence="1">Membrane</location>
        <topology evidence="1">Multi-pass membrane protein</topology>
    </subcellularLocation>
</comment>
<feature type="transmembrane region" description="Helical" evidence="9">
    <location>
        <begin position="118"/>
        <end position="135"/>
    </location>
</feature>
<gene>
    <name evidence="11" type="ORF">C2E21_4392</name>
</gene>
<keyword evidence="5" id="KW-0862">Zinc</keyword>
<comment type="caution">
    <text evidence="11">The sequence shown here is derived from an EMBL/GenBank/DDBJ whole genome shotgun (WGS) entry which is preliminary data.</text>
</comment>
<dbReference type="InterPro" id="IPR044817">
    <property type="entry name" value="SBP-like"/>
</dbReference>
<evidence type="ECO:0000256" key="7">
    <source>
        <dbReference type="ARBA" id="ARBA00023136"/>
    </source>
</evidence>
<feature type="domain" description="SBP-type" evidence="10">
    <location>
        <begin position="1226"/>
        <end position="1303"/>
    </location>
</feature>
<feature type="transmembrane region" description="Helical" evidence="9">
    <location>
        <begin position="598"/>
        <end position="622"/>
    </location>
</feature>
<dbReference type="GO" id="GO:0016020">
    <property type="term" value="C:membrane"/>
    <property type="evidence" value="ECO:0007669"/>
    <property type="project" value="UniProtKB-SubCell"/>
</dbReference>
<dbReference type="PANTHER" id="PTHR31251:SF169">
    <property type="entry name" value="SQUAMOSA PROMOTER-BINDING-LIKE PROTEIN 8"/>
    <property type="match status" value="1"/>
</dbReference>
<dbReference type="GO" id="GO:0005634">
    <property type="term" value="C:nucleus"/>
    <property type="evidence" value="ECO:0007669"/>
    <property type="project" value="InterPro"/>
</dbReference>
<dbReference type="PROSITE" id="PS51141">
    <property type="entry name" value="ZF_SBP"/>
    <property type="match status" value="1"/>
</dbReference>
<feature type="transmembrane region" description="Helical" evidence="9">
    <location>
        <begin position="20"/>
        <end position="43"/>
    </location>
</feature>
<evidence type="ECO:0000256" key="4">
    <source>
        <dbReference type="ARBA" id="ARBA00022771"/>
    </source>
</evidence>
<evidence type="ECO:0000313" key="11">
    <source>
        <dbReference type="EMBL" id="PRW57270.1"/>
    </source>
</evidence>
<dbReference type="PANTHER" id="PTHR31251">
    <property type="entry name" value="SQUAMOSA PROMOTER-BINDING-LIKE PROTEIN 4"/>
    <property type="match status" value="1"/>
</dbReference>
<dbReference type="Pfam" id="PF03110">
    <property type="entry name" value="SBP"/>
    <property type="match status" value="1"/>
</dbReference>
<feature type="compositionally biased region" description="Gly residues" evidence="8">
    <location>
        <begin position="751"/>
        <end position="765"/>
    </location>
</feature>
<organism evidence="11 12">
    <name type="scientific">Chlorella sorokiniana</name>
    <name type="common">Freshwater green alga</name>
    <dbReference type="NCBI Taxonomy" id="3076"/>
    <lineage>
        <taxon>Eukaryota</taxon>
        <taxon>Viridiplantae</taxon>
        <taxon>Chlorophyta</taxon>
        <taxon>core chlorophytes</taxon>
        <taxon>Trebouxiophyceae</taxon>
        <taxon>Chlorellales</taxon>
        <taxon>Chlorellaceae</taxon>
        <taxon>Chlorella clade</taxon>
        <taxon>Chlorella</taxon>
    </lineage>
</organism>
<keyword evidence="7 9" id="KW-0472">Membrane</keyword>
<dbReference type="STRING" id="3076.A0A2P6TT77"/>
<evidence type="ECO:0000313" key="12">
    <source>
        <dbReference type="Proteomes" id="UP000239899"/>
    </source>
</evidence>